<protein>
    <recommendedName>
        <fullName evidence="4">Transmembrane protein</fullName>
    </recommendedName>
</protein>
<feature type="transmembrane region" description="Helical" evidence="1">
    <location>
        <begin position="126"/>
        <end position="146"/>
    </location>
</feature>
<accession>B9YZG9</accession>
<dbReference type="Pfam" id="PF07077">
    <property type="entry name" value="DUF1345"/>
    <property type="match status" value="1"/>
</dbReference>
<gene>
    <name evidence="2" type="ORF">FuraDRAFT_0504</name>
</gene>
<name>B9YZG9_9NEIS</name>
<feature type="transmembrane region" description="Helical" evidence="1">
    <location>
        <begin position="205"/>
        <end position="230"/>
    </location>
</feature>
<proteinExistence type="predicted"/>
<dbReference type="eggNOG" id="COG4291">
    <property type="taxonomic scope" value="Bacteria"/>
</dbReference>
<keyword evidence="3" id="KW-1185">Reference proteome</keyword>
<dbReference type="EMBL" id="ACIS01000001">
    <property type="protein sequence ID" value="EEG10522.1"/>
    <property type="molecule type" value="Genomic_DNA"/>
</dbReference>
<reference evidence="2 3" key="1">
    <citation type="submission" date="2009-02" db="EMBL/GenBank/DDBJ databases">
        <title>Sequencing of the draft genome and assembly of Lutiella nitroferrum 2002.</title>
        <authorList>
            <consortium name="US DOE Joint Genome Institute (JGI-PGF)"/>
            <person name="Lucas S."/>
            <person name="Copeland A."/>
            <person name="Lapidus A."/>
            <person name="Glavina del Rio T."/>
            <person name="Tice H."/>
            <person name="Bruce D."/>
            <person name="Goodwin L."/>
            <person name="Pitluck S."/>
            <person name="Larimer F."/>
            <person name="Land M.L."/>
            <person name="Hauser L."/>
            <person name="Coates J.D."/>
        </authorList>
    </citation>
    <scope>NUCLEOTIDE SEQUENCE [LARGE SCALE GENOMIC DNA]</scope>
    <source>
        <strain evidence="2 3">2002</strain>
    </source>
</reference>
<feature type="transmembrane region" description="Helical" evidence="1">
    <location>
        <begin position="50"/>
        <end position="70"/>
    </location>
</feature>
<dbReference type="InterPro" id="IPR009781">
    <property type="entry name" value="DUF1345"/>
</dbReference>
<dbReference type="Proteomes" id="UP000003165">
    <property type="component" value="Unassembled WGS sequence"/>
</dbReference>
<keyword evidence="1" id="KW-0812">Transmembrane</keyword>
<dbReference type="AlphaFoldDB" id="B9YZG9"/>
<feature type="transmembrane region" description="Helical" evidence="1">
    <location>
        <begin position="91"/>
        <end position="114"/>
    </location>
</feature>
<sequence length="231" mass="24842" precursor="true">MRQELHCAMNTRMEHRRHWPLFARRSLLVAALGGVLAALANPFWGNPVAQVLVGWNAASLIWLLAVGWLIGHAGPQDVRHHAAELDPSWMISLGMAIAALTASVGAIFFLLAGVKGLPGGGRLPHALAAMVTIATAWVSLHTLYALHYAHLYYAHSGDRTPGSGIDFPGTRQPTFGDFFYFSFTIGATSQTSDVAITASRVRKSVLIHACLSFAFNTTLLALTINLAAALF</sequence>
<keyword evidence="1" id="KW-1133">Transmembrane helix</keyword>
<evidence type="ECO:0000256" key="1">
    <source>
        <dbReference type="SAM" id="Phobius"/>
    </source>
</evidence>
<evidence type="ECO:0000313" key="3">
    <source>
        <dbReference type="Proteomes" id="UP000003165"/>
    </source>
</evidence>
<keyword evidence="1" id="KW-0472">Membrane</keyword>
<evidence type="ECO:0008006" key="4">
    <source>
        <dbReference type="Google" id="ProtNLM"/>
    </source>
</evidence>
<evidence type="ECO:0000313" key="2">
    <source>
        <dbReference type="EMBL" id="EEG10522.1"/>
    </source>
</evidence>
<organism evidence="2 3">
    <name type="scientific">Pseudogulbenkiania ferrooxidans 2002</name>
    <dbReference type="NCBI Taxonomy" id="279714"/>
    <lineage>
        <taxon>Bacteria</taxon>
        <taxon>Pseudomonadati</taxon>
        <taxon>Pseudomonadota</taxon>
        <taxon>Betaproteobacteria</taxon>
        <taxon>Neisseriales</taxon>
        <taxon>Chromobacteriaceae</taxon>
        <taxon>Pseudogulbenkiania</taxon>
    </lineage>
</organism>
<comment type="caution">
    <text evidence="2">The sequence shown here is derived from an EMBL/GenBank/DDBJ whole genome shotgun (WGS) entry which is preliminary data.</text>
</comment>